<keyword evidence="1" id="KW-0812">Transmembrane</keyword>
<feature type="transmembrane region" description="Helical" evidence="1">
    <location>
        <begin position="70"/>
        <end position="90"/>
    </location>
</feature>
<feature type="transmembrane region" description="Helical" evidence="1">
    <location>
        <begin position="111"/>
        <end position="133"/>
    </location>
</feature>
<name>G0QJH9_ICHMU</name>
<evidence type="ECO:0000256" key="1">
    <source>
        <dbReference type="SAM" id="Phobius"/>
    </source>
</evidence>
<keyword evidence="1" id="KW-1133">Transmembrane helix</keyword>
<proteinExistence type="predicted"/>
<dbReference type="GeneID" id="14910826"/>
<dbReference type="EMBL" id="GL983067">
    <property type="protein sequence ID" value="EGR34630.1"/>
    <property type="molecule type" value="Genomic_DNA"/>
</dbReference>
<dbReference type="InParanoid" id="G0QJH9"/>
<evidence type="ECO:0000313" key="3">
    <source>
        <dbReference type="Proteomes" id="UP000008983"/>
    </source>
</evidence>
<keyword evidence="3" id="KW-1185">Reference proteome</keyword>
<dbReference type="AlphaFoldDB" id="G0QJH9"/>
<keyword evidence="1" id="KW-0472">Membrane</keyword>
<reference evidence="2 3" key="1">
    <citation type="submission" date="2011-07" db="EMBL/GenBank/DDBJ databases">
        <authorList>
            <person name="Coyne R."/>
            <person name="Brami D."/>
            <person name="Johnson J."/>
            <person name="Hostetler J."/>
            <person name="Hannick L."/>
            <person name="Clark T."/>
            <person name="Cassidy-Hanley D."/>
            <person name="Inman J."/>
        </authorList>
    </citation>
    <scope>NUCLEOTIDE SEQUENCE [LARGE SCALE GENOMIC DNA]</scope>
    <source>
        <strain evidence="2 3">G5</strain>
    </source>
</reference>
<feature type="transmembrane region" description="Helical" evidence="1">
    <location>
        <begin position="14"/>
        <end position="32"/>
    </location>
</feature>
<accession>G0QJH9</accession>
<dbReference type="RefSeq" id="XP_004039934.1">
    <property type="nucleotide sequence ID" value="XM_004039886.1"/>
</dbReference>
<sequence>MSRFFYFFNFNQKIDFLIIFFIMIFFQIINILKVNNFPITSIPLQIFSSSQPFLMYFISFKKLFFKQIYFFSLFLLFQFFQFFHFSFSQFNSNFLQFNLFRIQCSFFIKKMLNKLFILIFQSLVQMGILIFQFNCLIRIFFLIFPSFIKWISVNLSQISRIYRLLLKFKQLIRIIAISINTSKYIFIIEIFLVQITRRFECNSSSNKYFPHKIHMFHSCIFSSSYIQYFICYFFYSHYSKSNKSSYISTCYPFIFSIQIKMEISRIQLPYIQFTIFLFIFFINKQKKIPHIGAKRIIVYGIPESFIIYSASNIVSAKWSPFIGFGVSFIVIQGLSRLSPQTLIHEGKNKCIPQTLKKTYLSSFISNFVYYILAKREDQQFLLSINLL</sequence>
<gene>
    <name evidence="2" type="ORF">IMG5_005520</name>
</gene>
<protein>
    <submittedName>
        <fullName evidence="2">Uncharacterized protein</fullName>
    </submittedName>
</protein>
<feature type="transmembrane region" description="Helical" evidence="1">
    <location>
        <begin position="267"/>
        <end position="284"/>
    </location>
</feature>
<evidence type="ECO:0000313" key="2">
    <source>
        <dbReference type="EMBL" id="EGR34630.1"/>
    </source>
</evidence>
<feature type="transmembrane region" description="Helical" evidence="1">
    <location>
        <begin position="171"/>
        <end position="195"/>
    </location>
</feature>
<dbReference type="Proteomes" id="UP000008983">
    <property type="component" value="Unassembled WGS sequence"/>
</dbReference>
<organism evidence="2 3">
    <name type="scientific">Ichthyophthirius multifiliis</name>
    <name type="common">White spot disease agent</name>
    <name type="synonym">Ich</name>
    <dbReference type="NCBI Taxonomy" id="5932"/>
    <lineage>
        <taxon>Eukaryota</taxon>
        <taxon>Sar</taxon>
        <taxon>Alveolata</taxon>
        <taxon>Ciliophora</taxon>
        <taxon>Intramacronucleata</taxon>
        <taxon>Oligohymenophorea</taxon>
        <taxon>Hymenostomatida</taxon>
        <taxon>Ophryoglenina</taxon>
        <taxon>Ichthyophthirius</taxon>
    </lineage>
</organism>
<feature type="transmembrane region" description="Helical" evidence="1">
    <location>
        <begin position="215"/>
        <end position="235"/>
    </location>
</feature>
<feature type="transmembrane region" description="Helical" evidence="1">
    <location>
        <begin position="139"/>
        <end position="159"/>
    </location>
</feature>